<dbReference type="Proteomes" id="UP000316714">
    <property type="component" value="Unassembled WGS sequence"/>
</dbReference>
<proteinExistence type="predicted"/>
<gene>
    <name evidence="2" type="primary">pdaA</name>
    <name evidence="2" type="ORF">KOR34_17270</name>
</gene>
<dbReference type="GO" id="GO:0016810">
    <property type="term" value="F:hydrolase activity, acting on carbon-nitrogen (but not peptide) bonds"/>
    <property type="evidence" value="ECO:0007669"/>
    <property type="project" value="InterPro"/>
</dbReference>
<name>A0A5C5VFQ9_9BACT</name>
<dbReference type="Pfam" id="PF01522">
    <property type="entry name" value="Polysacc_deac_1"/>
    <property type="match status" value="1"/>
</dbReference>
<accession>A0A5C5VFQ9</accession>
<dbReference type="InterPro" id="IPR011330">
    <property type="entry name" value="Glyco_hydro/deAcase_b/a-brl"/>
</dbReference>
<protein>
    <submittedName>
        <fullName evidence="2">Peptidoglycan-N-acetylmuramic acid deacetylase PdaA</fullName>
        <ecNumber evidence="2">3.5.1.-</ecNumber>
    </submittedName>
</protein>
<keyword evidence="3" id="KW-1185">Reference proteome</keyword>
<evidence type="ECO:0000313" key="3">
    <source>
        <dbReference type="Proteomes" id="UP000316714"/>
    </source>
</evidence>
<dbReference type="EMBL" id="SIHJ01000001">
    <property type="protein sequence ID" value="TWT36787.1"/>
    <property type="molecule type" value="Genomic_DNA"/>
</dbReference>
<organism evidence="2 3">
    <name type="scientific">Posidoniimonas corsicana</name>
    <dbReference type="NCBI Taxonomy" id="1938618"/>
    <lineage>
        <taxon>Bacteria</taxon>
        <taxon>Pseudomonadati</taxon>
        <taxon>Planctomycetota</taxon>
        <taxon>Planctomycetia</taxon>
        <taxon>Pirellulales</taxon>
        <taxon>Lacipirellulaceae</taxon>
        <taxon>Posidoniimonas</taxon>
    </lineage>
</organism>
<dbReference type="PANTHER" id="PTHR10587">
    <property type="entry name" value="GLYCOSYL TRANSFERASE-RELATED"/>
    <property type="match status" value="1"/>
</dbReference>
<dbReference type="SUPFAM" id="SSF88713">
    <property type="entry name" value="Glycoside hydrolase/deacetylase"/>
    <property type="match status" value="1"/>
</dbReference>
<dbReference type="InterPro" id="IPR002509">
    <property type="entry name" value="NODB_dom"/>
</dbReference>
<dbReference type="AlphaFoldDB" id="A0A5C5VFQ9"/>
<dbReference type="Gene3D" id="3.20.20.370">
    <property type="entry name" value="Glycoside hydrolase/deacetylase"/>
    <property type="match status" value="1"/>
</dbReference>
<evidence type="ECO:0000259" key="1">
    <source>
        <dbReference type="PROSITE" id="PS51677"/>
    </source>
</evidence>
<dbReference type="PANTHER" id="PTHR10587:SF137">
    <property type="entry name" value="4-DEOXY-4-FORMAMIDO-L-ARABINOSE-PHOSPHOUNDECAPRENOL DEFORMYLASE ARND-RELATED"/>
    <property type="match status" value="1"/>
</dbReference>
<dbReference type="GO" id="GO:0005975">
    <property type="term" value="P:carbohydrate metabolic process"/>
    <property type="evidence" value="ECO:0007669"/>
    <property type="project" value="InterPro"/>
</dbReference>
<keyword evidence="2" id="KW-0378">Hydrolase</keyword>
<dbReference type="InterPro" id="IPR050248">
    <property type="entry name" value="Polysacc_deacetylase_ArnD"/>
</dbReference>
<dbReference type="OrthoDB" id="62208at2"/>
<sequence>MAITASHLACVSLWGPPGQPYWPRFRSSPQVSRWIPVGPGLGFWGVELLTQAALVASLAGLGAAGPRWARLANAAGAYALGVPLLATFPPAWLLGLLNSPSTPFYADPSGGPTVALTIDDSVDPTSTPAILDVLANHDVQATFFVLSDSIDGNEALLADIVAAGHEIANHQTADVRGWRMSPAEFSEDIRVSGERLRRFGEVRWLRPGGGFYDGAMVAAAETHGGRLVLGSVFPLDSHIASSRFLANYLLARTHPGDIIVLHDGPSRGLRTAEALEQALPKLKQKGLRFVTLTGLLGAPRSHLSDR</sequence>
<dbReference type="EC" id="3.5.1.-" evidence="2"/>
<feature type="domain" description="NodB homology" evidence="1">
    <location>
        <begin position="112"/>
        <end position="290"/>
    </location>
</feature>
<evidence type="ECO:0000313" key="2">
    <source>
        <dbReference type="EMBL" id="TWT36787.1"/>
    </source>
</evidence>
<comment type="caution">
    <text evidence="2">The sequence shown here is derived from an EMBL/GenBank/DDBJ whole genome shotgun (WGS) entry which is preliminary data.</text>
</comment>
<reference evidence="2 3" key="1">
    <citation type="submission" date="2019-02" db="EMBL/GenBank/DDBJ databases">
        <title>Deep-cultivation of Planctomycetes and their phenomic and genomic characterization uncovers novel biology.</title>
        <authorList>
            <person name="Wiegand S."/>
            <person name="Jogler M."/>
            <person name="Boedeker C."/>
            <person name="Pinto D."/>
            <person name="Vollmers J."/>
            <person name="Rivas-Marin E."/>
            <person name="Kohn T."/>
            <person name="Peeters S.H."/>
            <person name="Heuer A."/>
            <person name="Rast P."/>
            <person name="Oberbeckmann S."/>
            <person name="Bunk B."/>
            <person name="Jeske O."/>
            <person name="Meyerdierks A."/>
            <person name="Storesund J.E."/>
            <person name="Kallscheuer N."/>
            <person name="Luecker S."/>
            <person name="Lage O.M."/>
            <person name="Pohl T."/>
            <person name="Merkel B.J."/>
            <person name="Hornburger P."/>
            <person name="Mueller R.-W."/>
            <person name="Bruemmer F."/>
            <person name="Labrenz M."/>
            <person name="Spormann A.M."/>
            <person name="Op Den Camp H."/>
            <person name="Overmann J."/>
            <person name="Amann R."/>
            <person name="Jetten M.S.M."/>
            <person name="Mascher T."/>
            <person name="Medema M.H."/>
            <person name="Devos D.P."/>
            <person name="Kaster A.-K."/>
            <person name="Ovreas L."/>
            <person name="Rohde M."/>
            <person name="Galperin M.Y."/>
            <person name="Jogler C."/>
        </authorList>
    </citation>
    <scope>NUCLEOTIDE SEQUENCE [LARGE SCALE GENOMIC DNA]</scope>
    <source>
        <strain evidence="2 3">KOR34</strain>
    </source>
</reference>
<dbReference type="PROSITE" id="PS51677">
    <property type="entry name" value="NODB"/>
    <property type="match status" value="1"/>
</dbReference>